<evidence type="ECO:0000259" key="4">
    <source>
        <dbReference type="Pfam" id="PF02225"/>
    </source>
</evidence>
<keyword evidence="6" id="KW-0378">Hydrolase</keyword>
<dbReference type="Proteomes" id="UP000054408">
    <property type="component" value="Unassembled WGS sequence"/>
</dbReference>
<protein>
    <submittedName>
        <fullName evidence="6">Aminopeptidase Y</fullName>
    </submittedName>
</protein>
<keyword evidence="3" id="KW-1133">Transmembrane helix</keyword>
<dbReference type="RefSeq" id="XP_013753924.1">
    <property type="nucleotide sequence ID" value="XM_013898470.1"/>
</dbReference>
<evidence type="ECO:0000313" key="7">
    <source>
        <dbReference type="Proteomes" id="UP000054408"/>
    </source>
</evidence>
<dbReference type="InterPro" id="IPR046450">
    <property type="entry name" value="PA_dom_sf"/>
</dbReference>
<dbReference type="InterPro" id="IPR003137">
    <property type="entry name" value="PA_domain"/>
</dbReference>
<keyword evidence="3" id="KW-0472">Membrane</keyword>
<dbReference type="OrthoDB" id="10013407at2759"/>
<dbReference type="PANTHER" id="PTHR12147:SF26">
    <property type="entry name" value="PEPTIDASE M28 DOMAIN-CONTAINING PROTEIN"/>
    <property type="match status" value="1"/>
</dbReference>
<dbReference type="InterPro" id="IPR007484">
    <property type="entry name" value="Peptidase_M28"/>
</dbReference>
<dbReference type="Pfam" id="PF04389">
    <property type="entry name" value="Peptidase_M28"/>
    <property type="match status" value="1"/>
</dbReference>
<sequence>MSSDEGTGDGNAADAGLLTGVSTFKTGHTPPGMARFLRRHLVYRVSLCVLVLVVAVLVLALVFALSTCRRSPATSTPAQGSSSSLPPLDGWAGEMRASALESSLRKLMDIAVANGGNRAAGTAGYNASLTWIKSELEQLPGLNNVVVQPFTIDSYRKSGPGRMALWAHASGKDILTFAESEEYSVMTYSANGQIVDGKVWAVPGDGFGCTADAYTGMSDSAGGRDVVALVRRGECAFRNKAEAAKANGAAAVVVYNQGDSAGRMGVFGGTLGGPVGVPVVAIANAPGEMIAALTESSPDALSMDLSIAMEPVTIYTANVMADTVWGSDESIIVVGSHLDSVEAGPGINDNGSGTSLNLELARAVSRRGPPASGAQSKIRFAWWGGEELGLRGSRAYVESLSDADAARISFNANCDMAGSLNGFLGVYDAASADNQETGRPSSYIQAQFVEFFDSRRLAYHLSPFTGRSDYGPFLERGIPAGGGDTGSDEIIDDELRAQFGSSVGVQADTCYHKSCDTLDNVNLDTMLNLAQAFGHVIEKLAAEDIATLRAQLERPATLPQSSSRHLFPRWIHGVQQHET</sequence>
<feature type="domain" description="PA" evidence="4">
    <location>
        <begin position="200"/>
        <end position="289"/>
    </location>
</feature>
<keyword evidence="3" id="KW-0812">Transmembrane</keyword>
<dbReference type="PANTHER" id="PTHR12147">
    <property type="entry name" value="METALLOPEPTIDASE M28 FAMILY MEMBER"/>
    <property type="match status" value="1"/>
</dbReference>
<keyword evidence="6" id="KW-0645">Protease</keyword>
<evidence type="ECO:0000256" key="3">
    <source>
        <dbReference type="SAM" id="Phobius"/>
    </source>
</evidence>
<dbReference type="Pfam" id="PF02225">
    <property type="entry name" value="PA"/>
    <property type="match status" value="1"/>
</dbReference>
<dbReference type="eggNOG" id="KOG2195">
    <property type="taxonomic scope" value="Eukaryota"/>
</dbReference>
<evidence type="ECO:0000259" key="5">
    <source>
        <dbReference type="Pfam" id="PF04389"/>
    </source>
</evidence>
<evidence type="ECO:0000313" key="6">
    <source>
        <dbReference type="EMBL" id="KNC54100.1"/>
    </source>
</evidence>
<dbReference type="GO" id="GO:0004177">
    <property type="term" value="F:aminopeptidase activity"/>
    <property type="evidence" value="ECO:0007669"/>
    <property type="project" value="UniProtKB-KW"/>
</dbReference>
<proteinExistence type="inferred from homology"/>
<keyword evidence="6" id="KW-0031">Aminopeptidase</keyword>
<dbReference type="GO" id="GO:0008235">
    <property type="term" value="F:metalloexopeptidase activity"/>
    <property type="evidence" value="ECO:0007669"/>
    <property type="project" value="InterPro"/>
</dbReference>
<dbReference type="EMBL" id="GL349486">
    <property type="protein sequence ID" value="KNC54100.1"/>
    <property type="molecule type" value="Genomic_DNA"/>
</dbReference>
<dbReference type="GO" id="GO:0006508">
    <property type="term" value="P:proteolysis"/>
    <property type="evidence" value="ECO:0007669"/>
    <property type="project" value="InterPro"/>
</dbReference>
<dbReference type="SUPFAM" id="SSF53187">
    <property type="entry name" value="Zn-dependent exopeptidases"/>
    <property type="match status" value="1"/>
</dbReference>
<dbReference type="STRING" id="461836.A0A0L0DPC1"/>
<name>A0A0L0DPC1_THETB</name>
<reference evidence="6 7" key="1">
    <citation type="submission" date="2010-05" db="EMBL/GenBank/DDBJ databases">
        <title>The Genome Sequence of Thecamonas trahens ATCC 50062.</title>
        <authorList>
            <consortium name="The Broad Institute Genome Sequencing Platform"/>
            <person name="Russ C."/>
            <person name="Cuomo C."/>
            <person name="Shea T."/>
            <person name="Young S.K."/>
            <person name="Zeng Q."/>
            <person name="Koehrsen M."/>
            <person name="Haas B."/>
            <person name="Borodovsky M."/>
            <person name="Guigo R."/>
            <person name="Alvarado L."/>
            <person name="Berlin A."/>
            <person name="Bochicchio J."/>
            <person name="Borenstein D."/>
            <person name="Chapman S."/>
            <person name="Chen Z."/>
            <person name="Freedman E."/>
            <person name="Gellesch M."/>
            <person name="Goldberg J."/>
            <person name="Griggs A."/>
            <person name="Gujja S."/>
            <person name="Heilman E."/>
            <person name="Heiman D."/>
            <person name="Hepburn T."/>
            <person name="Howarth C."/>
            <person name="Jen D."/>
            <person name="Larson L."/>
            <person name="Mehta T."/>
            <person name="Park D."/>
            <person name="Pearson M."/>
            <person name="Roberts A."/>
            <person name="Saif S."/>
            <person name="Shenoy N."/>
            <person name="Sisk P."/>
            <person name="Stolte C."/>
            <person name="Sykes S."/>
            <person name="Thomson T."/>
            <person name="Walk T."/>
            <person name="White J."/>
            <person name="Yandava C."/>
            <person name="Burger G."/>
            <person name="Gray M.W."/>
            <person name="Holland P.W.H."/>
            <person name="King N."/>
            <person name="Lang F.B.F."/>
            <person name="Roger A.J."/>
            <person name="Ruiz-Trillo I."/>
            <person name="Lander E."/>
            <person name="Nusbaum C."/>
        </authorList>
    </citation>
    <scope>NUCLEOTIDE SEQUENCE [LARGE SCALE GENOMIC DNA]</scope>
    <source>
        <strain evidence="6 7">ATCC 50062</strain>
    </source>
</reference>
<evidence type="ECO:0000256" key="2">
    <source>
        <dbReference type="ARBA" id="ARBA00005634"/>
    </source>
</evidence>
<dbReference type="Gene3D" id="3.50.30.30">
    <property type="match status" value="1"/>
</dbReference>
<evidence type="ECO:0000256" key="1">
    <source>
        <dbReference type="ARBA" id="ARBA00001947"/>
    </source>
</evidence>
<comment type="similarity">
    <text evidence="2">Belongs to the peptidase M28 family. M28B subfamily.</text>
</comment>
<comment type="cofactor">
    <cofactor evidence="1">
        <name>Zn(2+)</name>
        <dbReference type="ChEBI" id="CHEBI:29105"/>
    </cofactor>
</comment>
<organism evidence="6 7">
    <name type="scientific">Thecamonas trahens ATCC 50062</name>
    <dbReference type="NCBI Taxonomy" id="461836"/>
    <lineage>
        <taxon>Eukaryota</taxon>
        <taxon>Apusozoa</taxon>
        <taxon>Apusomonadida</taxon>
        <taxon>Apusomonadidae</taxon>
        <taxon>Thecamonas</taxon>
    </lineage>
</organism>
<accession>A0A0L0DPC1</accession>
<dbReference type="GeneID" id="25568235"/>
<dbReference type="Gene3D" id="3.40.630.10">
    <property type="entry name" value="Zn peptidases"/>
    <property type="match status" value="1"/>
</dbReference>
<feature type="domain" description="Peptidase M28" evidence="5">
    <location>
        <begin position="318"/>
        <end position="534"/>
    </location>
</feature>
<keyword evidence="7" id="KW-1185">Reference proteome</keyword>
<dbReference type="InterPro" id="IPR045175">
    <property type="entry name" value="M28_fam"/>
</dbReference>
<feature type="transmembrane region" description="Helical" evidence="3">
    <location>
        <begin position="41"/>
        <end position="65"/>
    </location>
</feature>
<dbReference type="SUPFAM" id="SSF52025">
    <property type="entry name" value="PA domain"/>
    <property type="match status" value="1"/>
</dbReference>
<dbReference type="AlphaFoldDB" id="A0A0L0DPC1"/>
<gene>
    <name evidence="6" type="ORF">AMSG_09872</name>
</gene>